<reference evidence="1" key="2">
    <citation type="submission" date="2015-05" db="EMBL/GenBank/DDBJ databases">
        <title>Draft genome sequence of Actinomyces odontolyticus (ATCC 17982).</title>
        <authorList>
            <person name="Sudarsanam P."/>
            <person name="Ley R."/>
            <person name="Guruge J."/>
            <person name="Turnbaugh P.J."/>
            <person name="Mahowald M."/>
            <person name="Liep D."/>
            <person name="Gordon J."/>
        </authorList>
    </citation>
    <scope>NUCLEOTIDE SEQUENCE</scope>
    <source>
        <strain evidence="1">ATCC 17982</strain>
    </source>
</reference>
<evidence type="ECO:0000313" key="1">
    <source>
        <dbReference type="EMBL" id="EDN80982.1"/>
    </source>
</evidence>
<sequence>MFTHSSFDRTFVRTPLALPTTRIIRYKKAHVKKWVG</sequence>
<accession>A7BCQ8</accession>
<keyword evidence="2" id="KW-1185">Reference proteome</keyword>
<comment type="caution">
    <text evidence="1">The sequence shown here is derived from an EMBL/GenBank/DDBJ whole genome shotgun (WGS) entry which is preliminary data.</text>
</comment>
<evidence type="ECO:0000313" key="2">
    <source>
        <dbReference type="Proteomes" id="UP000003553"/>
    </source>
</evidence>
<proteinExistence type="predicted"/>
<name>A7BCQ8_9ACTO</name>
<dbReference type="AlphaFoldDB" id="A7BCQ8"/>
<organism evidence="1 2">
    <name type="scientific">Schaalia dentiphila ATCC 17982</name>
    <dbReference type="NCBI Taxonomy" id="411466"/>
    <lineage>
        <taxon>Bacteria</taxon>
        <taxon>Bacillati</taxon>
        <taxon>Actinomycetota</taxon>
        <taxon>Actinomycetes</taxon>
        <taxon>Actinomycetales</taxon>
        <taxon>Actinomycetaceae</taxon>
        <taxon>Schaalia</taxon>
        <taxon>Schaalia dentiphila</taxon>
    </lineage>
</organism>
<gene>
    <name evidence="1" type="ORF">ACTODO_01439</name>
</gene>
<dbReference type="EMBL" id="AAYI02000004">
    <property type="protein sequence ID" value="EDN80982.1"/>
    <property type="molecule type" value="Genomic_DNA"/>
</dbReference>
<dbReference type="Proteomes" id="UP000003553">
    <property type="component" value="Unassembled WGS sequence"/>
</dbReference>
<protein>
    <submittedName>
        <fullName evidence="1">Uncharacterized protein</fullName>
    </submittedName>
</protein>
<reference evidence="1" key="1">
    <citation type="submission" date="2007-04" db="EMBL/GenBank/DDBJ databases">
        <authorList>
            <person name="Fulton L."/>
            <person name="Clifton S."/>
            <person name="Fulton B."/>
            <person name="Xu J."/>
            <person name="Minx P."/>
            <person name="Pepin K.H."/>
            <person name="Johnson M."/>
            <person name="Thiruvilangam P."/>
            <person name="Bhonagiri V."/>
            <person name="Nash W.E."/>
            <person name="Mardis E.R."/>
            <person name="Wilson R.K."/>
        </authorList>
    </citation>
    <scope>NUCLEOTIDE SEQUENCE [LARGE SCALE GENOMIC DNA]</scope>
    <source>
        <strain evidence="1">ATCC 17982</strain>
    </source>
</reference>
<dbReference type="HOGENOM" id="CLU_3354090_0_0_11"/>